<dbReference type="InterPro" id="IPR049945">
    <property type="entry name" value="AAA_22"/>
</dbReference>
<dbReference type="SMART" id="SM00382">
    <property type="entry name" value="AAA"/>
    <property type="match status" value="1"/>
</dbReference>
<sequence length="339" mass="39934">MNFIKEWIISSYNNSKLSIKSCIFITGNSGIGKTHAILNICNELDLFAIHINSYNCCSSKQLTDLLYKGFVSSLIQNLTNNTQKKIIIIDEFETLLSFDSTMNIQLLHFLNTNHKHIPIICISSNEIIKKLGEIKKLCMFYELPNLNDVEIHNILTTYKPSITFKESLEIIEQSNYNIKKCIQIVSNTYYNNIDDVCDITDLYAVDFNRNKFKQLITKDQWIIPLKFHENLIIELNNRIGLKANKYNFYKKFIYNFCYFDIIMMKNNEIAIDYFISSIYLLFNFKQKKNTSHNLNNFTKLLSYLSLQKKNNKIIYKLNIPNNHFSGNYHLSIINRKFIY</sequence>
<proteinExistence type="predicted"/>
<dbReference type="SUPFAM" id="SSF52540">
    <property type="entry name" value="P-loop containing nucleoside triphosphate hydrolases"/>
    <property type="match status" value="1"/>
</dbReference>
<dbReference type="Gene3D" id="3.40.50.300">
    <property type="entry name" value="P-loop containing nucleotide triphosphate hydrolases"/>
    <property type="match status" value="1"/>
</dbReference>
<dbReference type="InterPro" id="IPR003593">
    <property type="entry name" value="AAA+_ATPase"/>
</dbReference>
<dbReference type="GO" id="GO:0016887">
    <property type="term" value="F:ATP hydrolysis activity"/>
    <property type="evidence" value="ECO:0007669"/>
    <property type="project" value="InterPro"/>
</dbReference>
<dbReference type="EMBL" id="MN739643">
    <property type="protein sequence ID" value="QHT17559.1"/>
    <property type="molecule type" value="Genomic_DNA"/>
</dbReference>
<protein>
    <recommendedName>
        <fullName evidence="1">AAA+ ATPase domain-containing protein</fullName>
    </recommendedName>
</protein>
<evidence type="ECO:0000313" key="2">
    <source>
        <dbReference type="EMBL" id="QHT17559.1"/>
    </source>
</evidence>
<dbReference type="InterPro" id="IPR027417">
    <property type="entry name" value="P-loop_NTPase"/>
</dbReference>
<accession>A0A6C0DNU7</accession>
<dbReference type="CDD" id="cd00009">
    <property type="entry name" value="AAA"/>
    <property type="match status" value="1"/>
</dbReference>
<organism evidence="2">
    <name type="scientific">viral metagenome</name>
    <dbReference type="NCBI Taxonomy" id="1070528"/>
    <lineage>
        <taxon>unclassified sequences</taxon>
        <taxon>metagenomes</taxon>
        <taxon>organismal metagenomes</taxon>
    </lineage>
</organism>
<evidence type="ECO:0000259" key="1">
    <source>
        <dbReference type="SMART" id="SM00382"/>
    </source>
</evidence>
<dbReference type="Pfam" id="PF13401">
    <property type="entry name" value="AAA_22"/>
    <property type="match status" value="1"/>
</dbReference>
<reference evidence="2" key="1">
    <citation type="journal article" date="2020" name="Nature">
        <title>Giant virus diversity and host interactions through global metagenomics.</title>
        <authorList>
            <person name="Schulz F."/>
            <person name="Roux S."/>
            <person name="Paez-Espino D."/>
            <person name="Jungbluth S."/>
            <person name="Walsh D.A."/>
            <person name="Denef V.J."/>
            <person name="McMahon K.D."/>
            <person name="Konstantinidis K.T."/>
            <person name="Eloe-Fadrosh E.A."/>
            <person name="Kyrpides N.C."/>
            <person name="Woyke T."/>
        </authorList>
    </citation>
    <scope>NUCLEOTIDE SEQUENCE</scope>
    <source>
        <strain evidence="2">GVMAG-M-3300023174-30</strain>
    </source>
</reference>
<name>A0A6C0DNU7_9ZZZZ</name>
<dbReference type="AlphaFoldDB" id="A0A6C0DNU7"/>
<feature type="domain" description="AAA+ ATPase" evidence="1">
    <location>
        <begin position="19"/>
        <end position="133"/>
    </location>
</feature>